<gene>
    <name evidence="7" type="ORF">BDZ31_004500</name>
</gene>
<feature type="domain" description="4Fe-4S ferredoxin-type" evidence="6">
    <location>
        <begin position="59"/>
        <end position="91"/>
    </location>
</feature>
<dbReference type="InterPro" id="IPR009051">
    <property type="entry name" value="Helical_ferredxn"/>
</dbReference>
<keyword evidence="5" id="KW-0411">Iron-sulfur</keyword>
<reference evidence="7 8" key="1">
    <citation type="submission" date="2020-08" db="EMBL/GenBank/DDBJ databases">
        <title>Genomic Encyclopedia of Archaeal and Bacterial Type Strains, Phase II (KMG-II): from individual species to whole genera.</title>
        <authorList>
            <person name="Goeker M."/>
        </authorList>
    </citation>
    <scope>NUCLEOTIDE SEQUENCE [LARGE SCALE GENOMIC DNA]</scope>
    <source>
        <strain evidence="7 8">DSM 23288</strain>
    </source>
</reference>
<name>A0A840IIS9_9ACTN</name>
<dbReference type="Pfam" id="PF13183">
    <property type="entry name" value="Fer4_8"/>
    <property type="match status" value="1"/>
</dbReference>
<dbReference type="PANTHER" id="PTHR32479">
    <property type="entry name" value="GLYCOLATE OXIDASE IRON-SULFUR SUBUNIT"/>
    <property type="match status" value="1"/>
</dbReference>
<dbReference type="SUPFAM" id="SSF54862">
    <property type="entry name" value="4Fe-4S ferredoxins"/>
    <property type="match status" value="1"/>
</dbReference>
<dbReference type="GO" id="GO:0016491">
    <property type="term" value="F:oxidoreductase activity"/>
    <property type="evidence" value="ECO:0007669"/>
    <property type="project" value="UniProtKB-ARBA"/>
</dbReference>
<dbReference type="RefSeq" id="WP_183345301.1">
    <property type="nucleotide sequence ID" value="NZ_JACHNU010000009.1"/>
</dbReference>
<dbReference type="InterPro" id="IPR017896">
    <property type="entry name" value="4Fe4S_Fe-S-bd"/>
</dbReference>
<dbReference type="PROSITE" id="PS51379">
    <property type="entry name" value="4FE4S_FER_2"/>
    <property type="match status" value="2"/>
</dbReference>
<dbReference type="Pfam" id="PF02754">
    <property type="entry name" value="CCG"/>
    <property type="match status" value="2"/>
</dbReference>
<evidence type="ECO:0000256" key="3">
    <source>
        <dbReference type="ARBA" id="ARBA00022737"/>
    </source>
</evidence>
<dbReference type="Gene3D" id="1.10.1060.10">
    <property type="entry name" value="Alpha-helical ferredoxin"/>
    <property type="match status" value="1"/>
</dbReference>
<dbReference type="GO" id="GO:0051539">
    <property type="term" value="F:4 iron, 4 sulfur cluster binding"/>
    <property type="evidence" value="ECO:0007669"/>
    <property type="project" value="UniProtKB-KW"/>
</dbReference>
<feature type="domain" description="4Fe-4S ferredoxin-type" evidence="6">
    <location>
        <begin position="8"/>
        <end position="38"/>
    </location>
</feature>
<dbReference type="GO" id="GO:0046872">
    <property type="term" value="F:metal ion binding"/>
    <property type="evidence" value="ECO:0007669"/>
    <property type="project" value="UniProtKB-KW"/>
</dbReference>
<keyword evidence="8" id="KW-1185">Reference proteome</keyword>
<evidence type="ECO:0000313" key="7">
    <source>
        <dbReference type="EMBL" id="MBB4664882.1"/>
    </source>
</evidence>
<evidence type="ECO:0000256" key="5">
    <source>
        <dbReference type="ARBA" id="ARBA00023014"/>
    </source>
</evidence>
<dbReference type="AlphaFoldDB" id="A0A840IIS9"/>
<dbReference type="EMBL" id="JACHNU010000009">
    <property type="protein sequence ID" value="MBB4664882.1"/>
    <property type="molecule type" value="Genomic_DNA"/>
</dbReference>
<dbReference type="PANTHER" id="PTHR32479:SF17">
    <property type="entry name" value="GLYCOLATE OXIDASE IRON-SULFUR SUBUNIT"/>
    <property type="match status" value="1"/>
</dbReference>
<keyword evidence="3" id="KW-0677">Repeat</keyword>
<keyword evidence="2" id="KW-0479">Metal-binding</keyword>
<dbReference type="Proteomes" id="UP000585272">
    <property type="component" value="Unassembled WGS sequence"/>
</dbReference>
<dbReference type="InterPro" id="IPR004017">
    <property type="entry name" value="Cys_rich_dom"/>
</dbReference>
<evidence type="ECO:0000256" key="1">
    <source>
        <dbReference type="ARBA" id="ARBA00022485"/>
    </source>
</evidence>
<sequence>MAGFDLVRRPEPELIEACVHCGFCLPTCPTYVLWGEEVDSPRGRILLMRAAEEEGGELTVAQVDAWDNCLGCMACVTACPSGVQYDNLIEDARAQVERNWERSRADRLWRQALFALFPHPGRLRALAPFAAVARLRPPAAVVARLRALRPRAAAARLRQPPRVVARLRALRPPAAARLRPPPQLVARLRAFPPLAAAASARPVERFAARLTAPVKRLAARLTAPLERLAACLAASLARPRALLRLAPRTPLRATIRRLPERTAPRTPRRGRVGFVQGCVQRVFFGEVNAATVAVLAAEGYEVFAPRLPRCCGALQLHSGDADPARRLARETIATFEGCDAVVANAAGCGSAMKEYGHLLRDDPAWAERARAFSAKVRDATELLAEQEPRAVRHPLELTVAYHDACHLAHAQGVREAPRALLRQIPGLELREPAGWEICCGSAGLYNLLEPEPAAELGRRKAELLLATGADVVAAANPGCALQLAAHARSLGRDLEVRHPIELIAASISGTPLRP</sequence>
<evidence type="ECO:0000313" key="8">
    <source>
        <dbReference type="Proteomes" id="UP000585272"/>
    </source>
</evidence>
<protein>
    <submittedName>
        <fullName evidence="7">Glycolate oxidase iron-sulfur subunit</fullName>
    </submittedName>
</protein>
<proteinExistence type="predicted"/>
<comment type="caution">
    <text evidence="7">The sequence shown here is derived from an EMBL/GenBank/DDBJ whole genome shotgun (WGS) entry which is preliminary data.</text>
</comment>
<organism evidence="7 8">
    <name type="scientific">Conexibacter arvalis</name>
    <dbReference type="NCBI Taxonomy" id="912552"/>
    <lineage>
        <taxon>Bacteria</taxon>
        <taxon>Bacillati</taxon>
        <taxon>Actinomycetota</taxon>
        <taxon>Thermoleophilia</taxon>
        <taxon>Solirubrobacterales</taxon>
        <taxon>Conexibacteraceae</taxon>
        <taxon>Conexibacter</taxon>
    </lineage>
</organism>
<keyword evidence="4" id="KW-0408">Iron</keyword>
<evidence type="ECO:0000259" key="6">
    <source>
        <dbReference type="PROSITE" id="PS51379"/>
    </source>
</evidence>
<evidence type="ECO:0000256" key="2">
    <source>
        <dbReference type="ARBA" id="ARBA00022723"/>
    </source>
</evidence>
<accession>A0A840IIS9</accession>
<dbReference type="PROSITE" id="PS00198">
    <property type="entry name" value="4FE4S_FER_1"/>
    <property type="match status" value="1"/>
</dbReference>
<keyword evidence="1" id="KW-0004">4Fe-4S</keyword>
<dbReference type="InterPro" id="IPR017900">
    <property type="entry name" value="4Fe4S_Fe_S_CS"/>
</dbReference>
<evidence type="ECO:0000256" key="4">
    <source>
        <dbReference type="ARBA" id="ARBA00023004"/>
    </source>
</evidence>